<protein>
    <submittedName>
        <fullName evidence="9">MFS transporter</fullName>
    </submittedName>
</protein>
<feature type="transmembrane region" description="Helical" evidence="7">
    <location>
        <begin position="295"/>
        <end position="314"/>
    </location>
</feature>
<feature type="transmembrane region" description="Helical" evidence="7">
    <location>
        <begin position="435"/>
        <end position="452"/>
    </location>
</feature>
<feature type="transmembrane region" description="Helical" evidence="7">
    <location>
        <begin position="77"/>
        <end position="96"/>
    </location>
</feature>
<keyword evidence="3" id="KW-1003">Cell membrane</keyword>
<dbReference type="Pfam" id="PF07690">
    <property type="entry name" value="MFS_1"/>
    <property type="match status" value="2"/>
</dbReference>
<dbReference type="AlphaFoldDB" id="A0A2S3ZAI5"/>
<feature type="transmembrane region" description="Helical" evidence="7">
    <location>
        <begin position="196"/>
        <end position="213"/>
    </location>
</feature>
<evidence type="ECO:0000256" key="3">
    <source>
        <dbReference type="ARBA" id="ARBA00022475"/>
    </source>
</evidence>
<dbReference type="InterPro" id="IPR011701">
    <property type="entry name" value="MFS"/>
</dbReference>
<dbReference type="GO" id="GO:0005886">
    <property type="term" value="C:plasma membrane"/>
    <property type="evidence" value="ECO:0007669"/>
    <property type="project" value="UniProtKB-SubCell"/>
</dbReference>
<evidence type="ECO:0000313" key="10">
    <source>
        <dbReference type="Proteomes" id="UP000237340"/>
    </source>
</evidence>
<evidence type="ECO:0000313" key="9">
    <source>
        <dbReference type="EMBL" id="POH62557.1"/>
    </source>
</evidence>
<feature type="transmembrane region" description="Helical" evidence="7">
    <location>
        <begin position="354"/>
        <end position="371"/>
    </location>
</feature>
<evidence type="ECO:0000256" key="1">
    <source>
        <dbReference type="ARBA" id="ARBA00004651"/>
    </source>
</evidence>
<dbReference type="PANTHER" id="PTHR42718">
    <property type="entry name" value="MAJOR FACILITATOR SUPERFAMILY MULTIDRUG TRANSPORTER MFSC"/>
    <property type="match status" value="1"/>
</dbReference>
<gene>
    <name evidence="9" type="ORF">C3B61_17075</name>
</gene>
<dbReference type="Gene3D" id="1.20.1250.20">
    <property type="entry name" value="MFS general substrate transporter like domains"/>
    <property type="match status" value="2"/>
</dbReference>
<comment type="subcellular location">
    <subcellularLocation>
        <location evidence="1">Cell membrane</location>
        <topology evidence="1">Multi-pass membrane protein</topology>
    </subcellularLocation>
</comment>
<keyword evidence="5 7" id="KW-1133">Transmembrane helix</keyword>
<dbReference type="PROSITE" id="PS50850">
    <property type="entry name" value="MFS"/>
    <property type="match status" value="1"/>
</dbReference>
<keyword evidence="2" id="KW-0813">Transport</keyword>
<feature type="transmembrane region" description="Helical" evidence="7">
    <location>
        <begin position="102"/>
        <end position="123"/>
    </location>
</feature>
<feature type="transmembrane region" description="Helical" evidence="7">
    <location>
        <begin position="163"/>
        <end position="184"/>
    </location>
</feature>
<keyword evidence="4 7" id="KW-0812">Transmembrane</keyword>
<comment type="caution">
    <text evidence="9">The sequence shown here is derived from an EMBL/GenBank/DDBJ whole genome shotgun (WGS) entry which is preliminary data.</text>
</comment>
<feature type="transmembrane region" description="Helical" evidence="7">
    <location>
        <begin position="225"/>
        <end position="246"/>
    </location>
</feature>
<reference evidence="9 10" key="1">
    <citation type="submission" date="2018-01" db="EMBL/GenBank/DDBJ databases">
        <title>Cryobacterium sp. nov., from glaciers in China.</title>
        <authorList>
            <person name="Liu Q."/>
            <person name="Xin Y.-H."/>
        </authorList>
    </citation>
    <scope>NUCLEOTIDE SEQUENCE [LARGE SCALE GENOMIC DNA]</scope>
    <source>
        <strain evidence="9 10">TMN-42</strain>
    </source>
</reference>
<keyword evidence="6 7" id="KW-0472">Membrane</keyword>
<accession>A0A2S3ZAI5</accession>
<dbReference type="InterPro" id="IPR036259">
    <property type="entry name" value="MFS_trans_sf"/>
</dbReference>
<name>A0A2S3ZAI5_9MICO</name>
<dbReference type="InterPro" id="IPR020846">
    <property type="entry name" value="MFS_dom"/>
</dbReference>
<dbReference type="GO" id="GO:0022857">
    <property type="term" value="F:transmembrane transporter activity"/>
    <property type="evidence" value="ECO:0007669"/>
    <property type="project" value="InterPro"/>
</dbReference>
<evidence type="ECO:0000259" key="8">
    <source>
        <dbReference type="PROSITE" id="PS50850"/>
    </source>
</evidence>
<evidence type="ECO:0000256" key="7">
    <source>
        <dbReference type="SAM" id="Phobius"/>
    </source>
</evidence>
<feature type="transmembrane region" description="Helical" evidence="7">
    <location>
        <begin position="135"/>
        <end position="157"/>
    </location>
</feature>
<dbReference type="EMBL" id="PPXD01000026">
    <property type="protein sequence ID" value="POH62557.1"/>
    <property type="molecule type" value="Genomic_DNA"/>
</dbReference>
<dbReference type="RefSeq" id="WP_103461694.1">
    <property type="nucleotide sequence ID" value="NZ_PPXD01000026.1"/>
</dbReference>
<feature type="transmembrane region" description="Helical" evidence="7">
    <location>
        <begin position="47"/>
        <end position="68"/>
    </location>
</feature>
<evidence type="ECO:0000256" key="5">
    <source>
        <dbReference type="ARBA" id="ARBA00022989"/>
    </source>
</evidence>
<keyword evidence="10" id="KW-1185">Reference proteome</keyword>
<feature type="transmembrane region" description="Helical" evidence="7">
    <location>
        <begin position="266"/>
        <end position="289"/>
    </location>
</feature>
<dbReference type="PANTHER" id="PTHR42718:SF46">
    <property type="entry name" value="BLR6921 PROTEIN"/>
    <property type="match status" value="1"/>
</dbReference>
<dbReference type="SUPFAM" id="SSF103473">
    <property type="entry name" value="MFS general substrate transporter"/>
    <property type="match status" value="1"/>
</dbReference>
<proteinExistence type="predicted"/>
<sequence length="472" mass="49061">MTRSATLNRPLALLVAGTLFMEILDGTIIQTAAPAMAVDLGVNAVDINIAMTAYLLTLAVGVPVSGWLADRFGTRRIFALAIVIFTVASALCALSTSLPMLVAMRVLQGVGGAMMVPVGRLAVLRAIEKRDLLDAMAYLTWPALLAPVLAPVLGGVLADTVGWQWIFLVNIPIGVVAFGAALRLVPANDPVHRHRLDWAGFTLVGVALAALVLGMEQVGAAPTNWWLAGGLLALAAGVGAGAVLRLRRAAHPLLDLTALSIPTFRVGNVGGLVYRLLIGAAPFLFVLLFQTGFGWSASQAGLLVMAVFLGNVAIKPATSPLIRRFGFRIVIVGSNLCGAVVFVLCAFIDPATPIAVIAVLLFASGVFRSIGFSGYNSVQFADVPAPLTSGANTLASTLQQVAVGLGIAVAALIVRATTAGAVLVDPGADELGYRWAFAVLAVLLLLPAIEAWRMPAHAGAEVAARRPRLVAR</sequence>
<evidence type="ECO:0000256" key="6">
    <source>
        <dbReference type="ARBA" id="ARBA00023136"/>
    </source>
</evidence>
<feature type="domain" description="Major facilitator superfamily (MFS) profile" evidence="8">
    <location>
        <begin position="11"/>
        <end position="459"/>
    </location>
</feature>
<evidence type="ECO:0000256" key="4">
    <source>
        <dbReference type="ARBA" id="ARBA00022692"/>
    </source>
</evidence>
<feature type="transmembrane region" description="Helical" evidence="7">
    <location>
        <begin position="326"/>
        <end position="348"/>
    </location>
</feature>
<dbReference type="Proteomes" id="UP000237340">
    <property type="component" value="Unassembled WGS sequence"/>
</dbReference>
<feature type="transmembrane region" description="Helical" evidence="7">
    <location>
        <begin position="401"/>
        <end position="423"/>
    </location>
</feature>
<evidence type="ECO:0000256" key="2">
    <source>
        <dbReference type="ARBA" id="ARBA00022448"/>
    </source>
</evidence>
<organism evidence="9 10">
    <name type="scientific">Cryobacterium zongtaii</name>
    <dbReference type="NCBI Taxonomy" id="1259217"/>
    <lineage>
        <taxon>Bacteria</taxon>
        <taxon>Bacillati</taxon>
        <taxon>Actinomycetota</taxon>
        <taxon>Actinomycetes</taxon>
        <taxon>Micrococcales</taxon>
        <taxon>Microbacteriaceae</taxon>
        <taxon>Cryobacterium</taxon>
    </lineage>
</organism>